<dbReference type="Proteomes" id="UP000660262">
    <property type="component" value="Unassembled WGS sequence"/>
</dbReference>
<feature type="region of interest" description="Disordered" evidence="1">
    <location>
        <begin position="1"/>
        <end position="27"/>
    </location>
</feature>
<dbReference type="InterPro" id="IPR000719">
    <property type="entry name" value="Prot_kinase_dom"/>
</dbReference>
<dbReference type="Gene3D" id="1.10.510.10">
    <property type="entry name" value="Transferase(Phosphotransferase) domain 1"/>
    <property type="match status" value="1"/>
</dbReference>
<feature type="compositionally biased region" description="Basic and acidic residues" evidence="1">
    <location>
        <begin position="713"/>
        <end position="725"/>
    </location>
</feature>
<dbReference type="PANTHER" id="PTHR43173">
    <property type="entry name" value="ABC1 FAMILY PROTEIN"/>
    <property type="match status" value="1"/>
</dbReference>
<evidence type="ECO:0000256" key="1">
    <source>
        <dbReference type="SAM" id="MobiDB-lite"/>
    </source>
</evidence>
<dbReference type="InterPro" id="IPR004147">
    <property type="entry name" value="ABC1_dom"/>
</dbReference>
<dbReference type="Pfam" id="PF03109">
    <property type="entry name" value="ABC1"/>
    <property type="match status" value="1"/>
</dbReference>
<dbReference type="PROSITE" id="PS50011">
    <property type="entry name" value="PROTEIN_KINASE_DOM"/>
    <property type="match status" value="1"/>
</dbReference>
<dbReference type="GO" id="GO:0005524">
    <property type="term" value="F:ATP binding"/>
    <property type="evidence" value="ECO:0007669"/>
    <property type="project" value="InterPro"/>
</dbReference>
<feature type="region of interest" description="Disordered" evidence="1">
    <location>
        <begin position="707"/>
        <end position="747"/>
    </location>
</feature>
<dbReference type="InterPro" id="IPR011009">
    <property type="entry name" value="Kinase-like_dom_sf"/>
</dbReference>
<comment type="caution">
    <text evidence="3">The sequence shown here is derived from an EMBL/GenBank/DDBJ whole genome shotgun (WGS) entry which is preliminary data.</text>
</comment>
<evidence type="ECO:0000259" key="2">
    <source>
        <dbReference type="PROSITE" id="PS50011"/>
    </source>
</evidence>
<sequence>MPDLPAFKLPWQKPPPPPPPPPPTSKGAIALPVPLQIVGILAVQTYAPRVWRALRLSTLLHAPPIAKLLKRKGERKGKAGGGDDDSAPAVVSFALSVLDATSMLETFFPAVVVFEGASLGLRLLIPTQYRALRFWRFMMPIFTSYVRTKQSTRKLSQDKRDEVWAVRHEWGGAKVYNLVLTMSGFYVKSAQILGSKADFMPEQWTKRLRPLFDDHPPERRFHVVARAVERYLSLTERGRELLPVKKIKGSTTLRELVFDTFEPEALAAASIGQVHRATLADGTSVVVKVQKLGVDGLIKSDLANMKLVARFLRPYLPFDITPIADESIKQIPKEFDFERESRMQMEIRVSLNNSEYGEPHVYIPLAYRDLSTTRLLVMEFMEGVPFSKLLKEEQVAHDARLMKLRGLVPGAFQKLLLAYGHMMFVDGKFHADPHAGNLMMRDDGSVIMLDFGQTKVLDDESKIMLAQLVDLLAVGDKDEICNMMDEALSTMKKGGGDADKDTVIKIAYSLFDTRYIAEAQLNPFGDDSLTSDTDITFNSNLWMIVRLILLLRGMFHDFGIDNVSAVEIWHPFAQAVLDKLHDDDDEPAADESTTDASATAGTPAPANGSSAGPMPAPVGSRKAPTMTQKARLVRLARWLGQMNLPNDREAMKSIYLAGIEDVETMKRMKKASTFHHLKARLNEEGGGWSDAKLVELESAVSKALSQAQSKKAKAAEDMEKPDVDTARPVGSPIGSWPDDEPTRSSIWMCGCGSRPKVAK</sequence>
<accession>A0A830HNF9</accession>
<organism evidence="3 4">
    <name type="scientific">Pycnococcus provasolii</name>
    <dbReference type="NCBI Taxonomy" id="41880"/>
    <lineage>
        <taxon>Eukaryota</taxon>
        <taxon>Viridiplantae</taxon>
        <taxon>Chlorophyta</taxon>
        <taxon>Pseudoscourfieldiophyceae</taxon>
        <taxon>Pseudoscourfieldiales</taxon>
        <taxon>Pycnococcaceae</taxon>
        <taxon>Pycnococcus</taxon>
    </lineage>
</organism>
<dbReference type="PANTHER" id="PTHR43173:SF24">
    <property type="entry name" value="ABC1 ATYPICAL KINASE-LIKE DOMAIN-CONTAINING PROTEIN"/>
    <property type="match status" value="1"/>
</dbReference>
<dbReference type="InterPro" id="IPR051130">
    <property type="entry name" value="Mito_struct-func_regulator"/>
</dbReference>
<dbReference type="CDD" id="cd05121">
    <property type="entry name" value="ABC1_ADCK3-like"/>
    <property type="match status" value="1"/>
</dbReference>
<feature type="compositionally biased region" description="Acidic residues" evidence="1">
    <location>
        <begin position="583"/>
        <end position="593"/>
    </location>
</feature>
<keyword evidence="4" id="KW-1185">Reference proteome</keyword>
<reference evidence="3" key="1">
    <citation type="submission" date="2020-10" db="EMBL/GenBank/DDBJ databases">
        <title>Unveiling of a novel bifunctional photoreceptor, Dualchrome1, isolated from a cosmopolitan green alga.</title>
        <authorList>
            <person name="Suzuki S."/>
            <person name="Kawachi M."/>
        </authorList>
    </citation>
    <scope>NUCLEOTIDE SEQUENCE</scope>
    <source>
        <strain evidence="3">NIES 2893</strain>
    </source>
</reference>
<dbReference type="GO" id="GO:0004672">
    <property type="term" value="F:protein kinase activity"/>
    <property type="evidence" value="ECO:0007669"/>
    <property type="project" value="InterPro"/>
</dbReference>
<evidence type="ECO:0000313" key="4">
    <source>
        <dbReference type="Proteomes" id="UP000660262"/>
    </source>
</evidence>
<feature type="domain" description="Protein kinase" evidence="2">
    <location>
        <begin position="260"/>
        <end position="723"/>
    </location>
</feature>
<dbReference type="SUPFAM" id="SSF56112">
    <property type="entry name" value="Protein kinase-like (PK-like)"/>
    <property type="match status" value="1"/>
</dbReference>
<gene>
    <name evidence="3" type="ORF">PPROV_000744100</name>
</gene>
<dbReference type="OrthoDB" id="427480at2759"/>
<feature type="region of interest" description="Disordered" evidence="1">
    <location>
        <begin position="583"/>
        <end position="626"/>
    </location>
</feature>
<proteinExistence type="predicted"/>
<dbReference type="EMBL" id="BNJQ01000021">
    <property type="protein sequence ID" value="GHP08704.1"/>
    <property type="molecule type" value="Genomic_DNA"/>
</dbReference>
<feature type="compositionally biased region" description="Pro residues" evidence="1">
    <location>
        <begin position="12"/>
        <end position="24"/>
    </location>
</feature>
<protein>
    <recommendedName>
        <fullName evidence="2">Protein kinase domain-containing protein</fullName>
    </recommendedName>
</protein>
<dbReference type="AlphaFoldDB" id="A0A830HNF9"/>
<feature type="compositionally biased region" description="Low complexity" evidence="1">
    <location>
        <begin position="594"/>
        <end position="606"/>
    </location>
</feature>
<evidence type="ECO:0000313" key="3">
    <source>
        <dbReference type="EMBL" id="GHP08704.1"/>
    </source>
</evidence>
<name>A0A830HNF9_9CHLO</name>